<dbReference type="InterPro" id="IPR017970">
    <property type="entry name" value="Homeobox_CS"/>
</dbReference>
<feature type="DNA-binding region" description="Homeobox" evidence="6">
    <location>
        <begin position="45"/>
        <end position="104"/>
    </location>
</feature>
<dbReference type="STRING" id="135651.G0MSW6"/>
<dbReference type="eggNOG" id="KOG0490">
    <property type="taxonomic scope" value="Eukaryota"/>
</dbReference>
<evidence type="ECO:0000256" key="3">
    <source>
        <dbReference type="ARBA" id="ARBA00023125"/>
    </source>
</evidence>
<dbReference type="InterPro" id="IPR050649">
    <property type="entry name" value="Paired_Homeobox_TFs"/>
</dbReference>
<proteinExistence type="predicted"/>
<dbReference type="CDD" id="cd00086">
    <property type="entry name" value="homeodomain"/>
    <property type="match status" value="1"/>
</dbReference>
<dbReference type="SUPFAM" id="SSF46689">
    <property type="entry name" value="Homeodomain-like"/>
    <property type="match status" value="1"/>
</dbReference>
<dbReference type="InterPro" id="IPR001356">
    <property type="entry name" value="HD"/>
</dbReference>
<dbReference type="PROSITE" id="PS00027">
    <property type="entry name" value="HOMEOBOX_1"/>
    <property type="match status" value="1"/>
</dbReference>
<keyword evidence="4 6" id="KW-0371">Homeobox</keyword>
<comment type="subcellular location">
    <subcellularLocation>
        <location evidence="1 6 7">Nucleus</location>
    </subcellularLocation>
</comment>
<evidence type="ECO:0000313" key="11">
    <source>
        <dbReference type="Proteomes" id="UP000008068"/>
    </source>
</evidence>
<dbReference type="Pfam" id="PF00046">
    <property type="entry name" value="Homeodomain"/>
    <property type="match status" value="1"/>
</dbReference>
<gene>
    <name evidence="10" type="ORF">CAEBREN_18011</name>
</gene>
<feature type="region of interest" description="Disordered" evidence="8">
    <location>
        <begin position="133"/>
        <end position="165"/>
    </location>
</feature>
<keyword evidence="5 6" id="KW-0539">Nucleus</keyword>
<keyword evidence="3 6" id="KW-0238">DNA-binding</keyword>
<dbReference type="GO" id="GO:0000981">
    <property type="term" value="F:DNA-binding transcription factor activity, RNA polymerase II-specific"/>
    <property type="evidence" value="ECO:0007669"/>
    <property type="project" value="InterPro"/>
</dbReference>
<reference evidence="11" key="1">
    <citation type="submission" date="2011-07" db="EMBL/GenBank/DDBJ databases">
        <authorList>
            <consortium name="Caenorhabditis brenneri Sequencing and Analysis Consortium"/>
            <person name="Wilson R.K."/>
        </authorList>
    </citation>
    <scope>NUCLEOTIDE SEQUENCE [LARGE SCALE GENOMIC DNA]</scope>
    <source>
        <strain evidence="11">PB2801</strain>
    </source>
</reference>
<dbReference type="EMBL" id="GL379810">
    <property type="protein sequence ID" value="EGT43099.1"/>
    <property type="molecule type" value="Genomic_DNA"/>
</dbReference>
<keyword evidence="2" id="KW-0217">Developmental protein</keyword>
<dbReference type="PANTHER" id="PTHR24329">
    <property type="entry name" value="HOMEOBOX PROTEIN ARISTALESS"/>
    <property type="match status" value="1"/>
</dbReference>
<evidence type="ECO:0000256" key="6">
    <source>
        <dbReference type="PROSITE-ProRule" id="PRU00108"/>
    </source>
</evidence>
<dbReference type="Gene3D" id="1.10.10.60">
    <property type="entry name" value="Homeodomain-like"/>
    <property type="match status" value="1"/>
</dbReference>
<dbReference type="GO" id="GO:0005634">
    <property type="term" value="C:nucleus"/>
    <property type="evidence" value="ECO:0007669"/>
    <property type="project" value="UniProtKB-SubCell"/>
</dbReference>
<dbReference type="OrthoDB" id="6159439at2759"/>
<dbReference type="InterPro" id="IPR009057">
    <property type="entry name" value="Homeodomain-like_sf"/>
</dbReference>
<dbReference type="OMA" id="ENANIWM"/>
<dbReference type="FunFam" id="1.10.10.60:FF:000214">
    <property type="entry name" value="Homeobox expressed in ES cells 1"/>
    <property type="match status" value="1"/>
</dbReference>
<evidence type="ECO:0000259" key="9">
    <source>
        <dbReference type="PROSITE" id="PS50071"/>
    </source>
</evidence>
<evidence type="ECO:0000256" key="1">
    <source>
        <dbReference type="ARBA" id="ARBA00004123"/>
    </source>
</evidence>
<feature type="domain" description="Homeobox" evidence="9">
    <location>
        <begin position="43"/>
        <end position="103"/>
    </location>
</feature>
<dbReference type="SMART" id="SM00389">
    <property type="entry name" value="HOX"/>
    <property type="match status" value="1"/>
</dbReference>
<evidence type="ECO:0000256" key="2">
    <source>
        <dbReference type="ARBA" id="ARBA00022473"/>
    </source>
</evidence>
<organism evidence="11">
    <name type="scientific">Caenorhabditis brenneri</name>
    <name type="common">Nematode worm</name>
    <dbReference type="NCBI Taxonomy" id="135651"/>
    <lineage>
        <taxon>Eukaryota</taxon>
        <taxon>Metazoa</taxon>
        <taxon>Ecdysozoa</taxon>
        <taxon>Nematoda</taxon>
        <taxon>Chromadorea</taxon>
        <taxon>Rhabditida</taxon>
        <taxon>Rhabditina</taxon>
        <taxon>Rhabditomorpha</taxon>
        <taxon>Rhabditoidea</taxon>
        <taxon>Rhabditidae</taxon>
        <taxon>Peloderinae</taxon>
        <taxon>Caenorhabditis</taxon>
    </lineage>
</organism>
<dbReference type="PROSITE" id="PS50071">
    <property type="entry name" value="HOMEOBOX_2"/>
    <property type="match status" value="1"/>
</dbReference>
<keyword evidence="11" id="KW-1185">Reference proteome</keyword>
<evidence type="ECO:0000256" key="5">
    <source>
        <dbReference type="ARBA" id="ARBA00023242"/>
    </source>
</evidence>
<dbReference type="Proteomes" id="UP000008068">
    <property type="component" value="Unassembled WGS sequence"/>
</dbReference>
<evidence type="ECO:0000256" key="7">
    <source>
        <dbReference type="RuleBase" id="RU000682"/>
    </source>
</evidence>
<feature type="region of interest" description="Disordered" evidence="8">
    <location>
        <begin position="103"/>
        <end position="122"/>
    </location>
</feature>
<feature type="compositionally biased region" description="Polar residues" evidence="8">
    <location>
        <begin position="182"/>
        <end position="196"/>
    </location>
</feature>
<feature type="compositionally biased region" description="Polar residues" evidence="8">
    <location>
        <begin position="141"/>
        <end position="153"/>
    </location>
</feature>
<evidence type="ECO:0000256" key="8">
    <source>
        <dbReference type="SAM" id="MobiDB-lite"/>
    </source>
</evidence>
<dbReference type="HOGENOM" id="CLU_1290008_0_0_1"/>
<evidence type="ECO:0000256" key="4">
    <source>
        <dbReference type="ARBA" id="ARBA00023155"/>
    </source>
</evidence>
<name>G0MSW6_CAEBE</name>
<protein>
    <recommendedName>
        <fullName evidence="9">Homeobox domain-containing protein</fullName>
    </recommendedName>
</protein>
<dbReference type="PANTHER" id="PTHR24329:SF552">
    <property type="entry name" value="HOMEOBOX DOMAIN-CONTAINING PROTEIN"/>
    <property type="match status" value="1"/>
</dbReference>
<sequence length="227" mass="25916">MESLQGLITPSLQEFLLGIQLETTPCDANKKNRKRSVQLDDTGRKKRNRITFDATQIEELEKVFADNQYPDAACRDELASKIQLHEERVQIWFQNRRAKYRREMKHATRDSENSSEKNDTEQVKTAIEEMINNNNNVIENGKSTGKDSPSSTESSEEVRYLPVDSYNEEDITATLRLLLSGGQPSNETNTNASGNTQDEDTDKEEDTKLLMLTLSHLFNIQNETLIS</sequence>
<feature type="region of interest" description="Disordered" evidence="8">
    <location>
        <begin position="180"/>
        <end position="204"/>
    </location>
</feature>
<dbReference type="AlphaFoldDB" id="G0MSW6"/>
<feature type="compositionally biased region" description="Basic and acidic residues" evidence="8">
    <location>
        <begin position="105"/>
        <end position="122"/>
    </location>
</feature>
<accession>G0MSW6</accession>
<dbReference type="InParanoid" id="G0MSW6"/>
<dbReference type="GO" id="GO:0007399">
    <property type="term" value="P:nervous system development"/>
    <property type="evidence" value="ECO:0007669"/>
    <property type="project" value="UniProtKB-ARBA"/>
</dbReference>
<evidence type="ECO:0000313" key="10">
    <source>
        <dbReference type="EMBL" id="EGT43099.1"/>
    </source>
</evidence>
<dbReference type="GO" id="GO:0000977">
    <property type="term" value="F:RNA polymerase II transcription regulatory region sequence-specific DNA binding"/>
    <property type="evidence" value="ECO:0007669"/>
    <property type="project" value="TreeGrafter"/>
</dbReference>